<dbReference type="InterPro" id="IPR036291">
    <property type="entry name" value="NAD(P)-bd_dom_sf"/>
</dbReference>
<sequence length="349" mass="37781">MWQLWYVGGMGGPVKVEEIQVEPPKSFEVRVKMLYASVCHTDVIGTKGYPFPLFPRVLGHEGVGVVESIGEEVKDMKEGDLVMPTFIGECYECQKLYHFFSCSTWSEYMVVNANYVLKLDPSTILPHASFLSCGFSTGFGAAWKEAKIEKGSSVAVLGLGAVGLGAILGAKMQGAAKIIGIDKNERKREKGNAFGMTDFINPDDFDKSISEVVQEFTGGRGVDHCIECTGVASLVNEAIEATKLGTGITIGVGSGNETSMKINCLPLLLGRTLKGSVLGGLKAKSDLPIIAEKCKNKARAEDDEVGIARLDWREIQLGELLTHEVPLEDINKGFELLKQADCVKIAIKI</sequence>
<organism evidence="9">
    <name type="scientific">Fagus sylvatica</name>
    <name type="common">Beechnut</name>
    <dbReference type="NCBI Taxonomy" id="28930"/>
    <lineage>
        <taxon>Eukaryota</taxon>
        <taxon>Viridiplantae</taxon>
        <taxon>Streptophyta</taxon>
        <taxon>Embryophyta</taxon>
        <taxon>Tracheophyta</taxon>
        <taxon>Spermatophyta</taxon>
        <taxon>Magnoliopsida</taxon>
        <taxon>eudicotyledons</taxon>
        <taxon>Gunneridae</taxon>
        <taxon>Pentapetalae</taxon>
        <taxon>rosids</taxon>
        <taxon>fabids</taxon>
        <taxon>Fagales</taxon>
        <taxon>Fagaceae</taxon>
        <taxon>Fagus</taxon>
    </lineage>
</organism>
<dbReference type="SMART" id="SM00829">
    <property type="entry name" value="PKS_ER"/>
    <property type="match status" value="1"/>
</dbReference>
<accession>A0A2N9FCW9</accession>
<dbReference type="Gene3D" id="3.90.180.10">
    <property type="entry name" value="Medium-chain alcohol dehydrogenases, catalytic domain"/>
    <property type="match status" value="2"/>
</dbReference>
<dbReference type="InterPro" id="IPR020843">
    <property type="entry name" value="ER"/>
</dbReference>
<proteinExistence type="inferred from homology"/>
<keyword evidence="5" id="KW-0560">Oxidoreductase</keyword>
<dbReference type="PANTHER" id="PTHR43880">
    <property type="entry name" value="ALCOHOL DEHYDROGENASE"/>
    <property type="match status" value="1"/>
</dbReference>
<name>A0A2N9FCW9_FAGSY</name>
<dbReference type="Gene3D" id="3.40.50.720">
    <property type="entry name" value="NAD(P)-binding Rossmann-like Domain"/>
    <property type="match status" value="1"/>
</dbReference>
<evidence type="ECO:0000259" key="8">
    <source>
        <dbReference type="SMART" id="SM00829"/>
    </source>
</evidence>
<comment type="cofactor">
    <cofactor evidence="1 7">
        <name>Zn(2+)</name>
        <dbReference type="ChEBI" id="CHEBI:29105"/>
    </cofactor>
</comment>
<protein>
    <recommendedName>
        <fullName evidence="8">Enoyl reductase (ER) domain-containing protein</fullName>
    </recommendedName>
</protein>
<dbReference type="InterPro" id="IPR011032">
    <property type="entry name" value="GroES-like_sf"/>
</dbReference>
<reference evidence="9" key="1">
    <citation type="submission" date="2018-02" db="EMBL/GenBank/DDBJ databases">
        <authorList>
            <person name="Cohen D.B."/>
            <person name="Kent A.D."/>
        </authorList>
    </citation>
    <scope>NUCLEOTIDE SEQUENCE</scope>
</reference>
<dbReference type="AlphaFoldDB" id="A0A2N9FCW9"/>
<dbReference type="EMBL" id="OIVN01000751">
    <property type="protein sequence ID" value="SPC85032.1"/>
    <property type="molecule type" value="Genomic_DNA"/>
</dbReference>
<evidence type="ECO:0000256" key="2">
    <source>
        <dbReference type="ARBA" id="ARBA00011738"/>
    </source>
</evidence>
<feature type="domain" description="Enoyl reductase (ER)" evidence="8">
    <location>
        <begin position="11"/>
        <end position="347"/>
    </location>
</feature>
<dbReference type="InterPro" id="IPR013149">
    <property type="entry name" value="ADH-like_C"/>
</dbReference>
<comment type="subunit">
    <text evidence="2">Homodimer.</text>
</comment>
<comment type="similarity">
    <text evidence="7">Belongs to the zinc-containing alcohol dehydrogenase family.</text>
</comment>
<gene>
    <name evidence="9" type="ORF">FSB_LOCUS12914</name>
</gene>
<evidence type="ECO:0000313" key="9">
    <source>
        <dbReference type="EMBL" id="SPC85032.1"/>
    </source>
</evidence>
<evidence type="ECO:0000256" key="5">
    <source>
        <dbReference type="ARBA" id="ARBA00023002"/>
    </source>
</evidence>
<evidence type="ECO:0000256" key="3">
    <source>
        <dbReference type="ARBA" id="ARBA00022723"/>
    </source>
</evidence>
<dbReference type="FunFam" id="3.40.50.720:FF:000003">
    <property type="entry name" value="S-(hydroxymethyl)glutathione dehydrogenase"/>
    <property type="match status" value="1"/>
</dbReference>
<dbReference type="SUPFAM" id="SSF51735">
    <property type="entry name" value="NAD(P)-binding Rossmann-fold domains"/>
    <property type="match status" value="1"/>
</dbReference>
<dbReference type="InterPro" id="IPR013154">
    <property type="entry name" value="ADH-like_N"/>
</dbReference>
<dbReference type="PROSITE" id="PS00059">
    <property type="entry name" value="ADH_ZINC"/>
    <property type="match status" value="1"/>
</dbReference>
<dbReference type="GO" id="GO:0051903">
    <property type="term" value="F:S-(hydroxymethyl)glutathione dehydrogenase [NAD(P)+] activity"/>
    <property type="evidence" value="ECO:0007669"/>
    <property type="project" value="TreeGrafter"/>
</dbReference>
<dbReference type="SUPFAM" id="SSF50129">
    <property type="entry name" value="GroES-like"/>
    <property type="match status" value="1"/>
</dbReference>
<dbReference type="GO" id="GO:0005829">
    <property type="term" value="C:cytosol"/>
    <property type="evidence" value="ECO:0007669"/>
    <property type="project" value="TreeGrafter"/>
</dbReference>
<keyword evidence="3 7" id="KW-0479">Metal-binding</keyword>
<evidence type="ECO:0000256" key="1">
    <source>
        <dbReference type="ARBA" id="ARBA00001947"/>
    </source>
</evidence>
<keyword evidence="6" id="KW-0520">NAD</keyword>
<dbReference type="PANTHER" id="PTHR43880:SF38">
    <property type="entry name" value="ALCOHOL DEHYDROGENASE-RELATED"/>
    <property type="match status" value="1"/>
</dbReference>
<dbReference type="GO" id="GO:0008270">
    <property type="term" value="F:zinc ion binding"/>
    <property type="evidence" value="ECO:0007669"/>
    <property type="project" value="InterPro"/>
</dbReference>
<dbReference type="GO" id="GO:0046294">
    <property type="term" value="P:formaldehyde catabolic process"/>
    <property type="evidence" value="ECO:0007669"/>
    <property type="project" value="TreeGrafter"/>
</dbReference>
<evidence type="ECO:0000256" key="4">
    <source>
        <dbReference type="ARBA" id="ARBA00022833"/>
    </source>
</evidence>
<keyword evidence="4 7" id="KW-0862">Zinc</keyword>
<dbReference type="Pfam" id="PF00107">
    <property type="entry name" value="ADH_zinc_N"/>
    <property type="match status" value="1"/>
</dbReference>
<dbReference type="InterPro" id="IPR002328">
    <property type="entry name" value="ADH_Zn_CS"/>
</dbReference>
<evidence type="ECO:0000256" key="7">
    <source>
        <dbReference type="RuleBase" id="RU361277"/>
    </source>
</evidence>
<evidence type="ECO:0000256" key="6">
    <source>
        <dbReference type="ARBA" id="ARBA00023027"/>
    </source>
</evidence>
<dbReference type="Pfam" id="PF08240">
    <property type="entry name" value="ADH_N"/>
    <property type="match status" value="1"/>
</dbReference>